<accession>A0A3N4LBD2</accession>
<reference evidence="1 2" key="1">
    <citation type="journal article" date="2018" name="Nat. Ecol. Evol.">
        <title>Pezizomycetes genomes reveal the molecular basis of ectomycorrhizal truffle lifestyle.</title>
        <authorList>
            <person name="Murat C."/>
            <person name="Payen T."/>
            <person name="Noel B."/>
            <person name="Kuo A."/>
            <person name="Morin E."/>
            <person name="Chen J."/>
            <person name="Kohler A."/>
            <person name="Krizsan K."/>
            <person name="Balestrini R."/>
            <person name="Da Silva C."/>
            <person name="Montanini B."/>
            <person name="Hainaut M."/>
            <person name="Levati E."/>
            <person name="Barry K.W."/>
            <person name="Belfiori B."/>
            <person name="Cichocki N."/>
            <person name="Clum A."/>
            <person name="Dockter R.B."/>
            <person name="Fauchery L."/>
            <person name="Guy J."/>
            <person name="Iotti M."/>
            <person name="Le Tacon F."/>
            <person name="Lindquist E.A."/>
            <person name="Lipzen A."/>
            <person name="Malagnac F."/>
            <person name="Mello A."/>
            <person name="Molinier V."/>
            <person name="Miyauchi S."/>
            <person name="Poulain J."/>
            <person name="Riccioni C."/>
            <person name="Rubini A."/>
            <person name="Sitrit Y."/>
            <person name="Splivallo R."/>
            <person name="Traeger S."/>
            <person name="Wang M."/>
            <person name="Zifcakova L."/>
            <person name="Wipf D."/>
            <person name="Zambonelli A."/>
            <person name="Paolocci F."/>
            <person name="Nowrousian M."/>
            <person name="Ottonello S."/>
            <person name="Baldrian P."/>
            <person name="Spatafora J.W."/>
            <person name="Henrissat B."/>
            <person name="Nagy L.G."/>
            <person name="Aury J.M."/>
            <person name="Wincker P."/>
            <person name="Grigoriev I.V."/>
            <person name="Bonfante P."/>
            <person name="Martin F.M."/>
        </authorList>
    </citation>
    <scope>NUCLEOTIDE SEQUENCE [LARGE SCALE GENOMIC DNA]</scope>
    <source>
        <strain evidence="1 2">ATCC MYA-4762</strain>
    </source>
</reference>
<proteinExistence type="predicted"/>
<organism evidence="1 2">
    <name type="scientific">Terfezia boudieri ATCC MYA-4762</name>
    <dbReference type="NCBI Taxonomy" id="1051890"/>
    <lineage>
        <taxon>Eukaryota</taxon>
        <taxon>Fungi</taxon>
        <taxon>Dikarya</taxon>
        <taxon>Ascomycota</taxon>
        <taxon>Pezizomycotina</taxon>
        <taxon>Pezizomycetes</taxon>
        <taxon>Pezizales</taxon>
        <taxon>Pezizaceae</taxon>
        <taxon>Terfezia</taxon>
    </lineage>
</organism>
<evidence type="ECO:0000313" key="2">
    <source>
        <dbReference type="Proteomes" id="UP000267821"/>
    </source>
</evidence>
<name>A0A3N4LBD2_9PEZI</name>
<dbReference type="InParanoid" id="A0A3N4LBD2"/>
<sequence length="104" mass="10987">MLIAAEHLFGRQNPLGIILCCPLSLGSILGIDRSLDISGGSGLGGLVRWFLLLHRTWTLAGRFGYITSSSYSEVSSEICSRSCSRICSSSSSYSSRGAGPASLI</sequence>
<evidence type="ECO:0000313" key="1">
    <source>
        <dbReference type="EMBL" id="RPB20194.1"/>
    </source>
</evidence>
<dbReference type="AlphaFoldDB" id="A0A3N4LBD2"/>
<dbReference type="EMBL" id="ML121575">
    <property type="protein sequence ID" value="RPB20194.1"/>
    <property type="molecule type" value="Genomic_DNA"/>
</dbReference>
<gene>
    <name evidence="1" type="ORF">L211DRAFT_528874</name>
</gene>
<protein>
    <submittedName>
        <fullName evidence="1">Uncharacterized protein</fullName>
    </submittedName>
</protein>
<dbReference type="Proteomes" id="UP000267821">
    <property type="component" value="Unassembled WGS sequence"/>
</dbReference>
<keyword evidence="2" id="KW-1185">Reference proteome</keyword>